<feature type="region of interest" description="Disordered" evidence="2">
    <location>
        <begin position="330"/>
        <end position="350"/>
    </location>
</feature>
<feature type="domain" description="KfrA N-terminal DNA-binding" evidence="3">
    <location>
        <begin position="8"/>
        <end position="118"/>
    </location>
</feature>
<dbReference type="RefSeq" id="WP_021201903.1">
    <property type="nucleotide sequence ID" value="NZ_CBCPIZ010000003.1"/>
</dbReference>
<keyword evidence="1" id="KW-0175">Coiled coil</keyword>
<evidence type="ECO:0000313" key="4">
    <source>
        <dbReference type="EMBL" id="AUI07666.1"/>
    </source>
</evidence>
<dbReference type="AlphaFoldDB" id="A0A2J0STB3"/>
<dbReference type="Proteomes" id="UP000234414">
    <property type="component" value="Chromosome"/>
</dbReference>
<gene>
    <name evidence="5" type="ORF">B9Y64_19120</name>
    <name evidence="4" type="ORF">SmaCSM2_10905</name>
</gene>
<dbReference type="EMBL" id="CP025298">
    <property type="protein sequence ID" value="AUI07666.1"/>
    <property type="molecule type" value="Genomic_DNA"/>
</dbReference>
<sequence length="350" mass="39400">MARAGLYKSDVQKARDALLAQRKKPSVDAVRVALGNTGSKTTIHRYLRELEGEEGGGPARTVAVSDALQDLVARLASRLQEEAEAILTQERERHQAELHSRQQALSGAQEEAAALSSRLQRTEASLHQEQAAHALLQQNLGDRIAEIAQLNERIAGMTVRLADHEAHTRSLEDKHAHAREALEHYRTSTKEQREQELRRHEHQVQELQVALRQANEALGAKNQELLVLNRDNGQWLERHGRIERELAQLRQAHEGQHSEVVALRQTATDYLALQERWKTDAKTLDTMRNELAQVQDTLARERERRESAEADALRANARLEALEPLLNQLTPAQNAVKKTRRGHAQDGGAD</sequence>
<protein>
    <submittedName>
        <fullName evidence="5">Transposase</fullName>
    </submittedName>
</protein>
<accession>A0A2J0STB3</accession>
<evidence type="ECO:0000256" key="1">
    <source>
        <dbReference type="SAM" id="Coils"/>
    </source>
</evidence>
<dbReference type="Gene3D" id="1.10.287.1490">
    <property type="match status" value="1"/>
</dbReference>
<feature type="coiled-coil region" evidence="1">
    <location>
        <begin position="284"/>
        <end position="318"/>
    </location>
</feature>
<proteinExistence type="predicted"/>
<evidence type="ECO:0000259" key="3">
    <source>
        <dbReference type="Pfam" id="PF11740"/>
    </source>
</evidence>
<dbReference type="InterPro" id="IPR021104">
    <property type="entry name" value="KfrA_DNA-bd_N"/>
</dbReference>
<feature type="region of interest" description="Disordered" evidence="2">
    <location>
        <begin position="93"/>
        <end position="121"/>
    </location>
</feature>
<evidence type="ECO:0000313" key="5">
    <source>
        <dbReference type="EMBL" id="PJL24673.1"/>
    </source>
</evidence>
<dbReference type="Pfam" id="PF11740">
    <property type="entry name" value="KfrA_N"/>
    <property type="match status" value="1"/>
</dbReference>
<evidence type="ECO:0000313" key="6">
    <source>
        <dbReference type="Proteomes" id="UP000230167"/>
    </source>
</evidence>
<organism evidence="5 6">
    <name type="scientific">Stenotrophomonas maltophilia</name>
    <name type="common">Pseudomonas maltophilia</name>
    <name type="synonym">Xanthomonas maltophilia</name>
    <dbReference type="NCBI Taxonomy" id="40324"/>
    <lineage>
        <taxon>Bacteria</taxon>
        <taxon>Pseudomonadati</taxon>
        <taxon>Pseudomonadota</taxon>
        <taxon>Gammaproteobacteria</taxon>
        <taxon>Lysobacterales</taxon>
        <taxon>Lysobacteraceae</taxon>
        <taxon>Stenotrophomonas</taxon>
        <taxon>Stenotrophomonas maltophilia group</taxon>
    </lineage>
</organism>
<dbReference type="EMBL" id="NEQV01000007">
    <property type="protein sequence ID" value="PJL24673.1"/>
    <property type="molecule type" value="Genomic_DNA"/>
</dbReference>
<reference evidence="5 6" key="1">
    <citation type="journal article" date="2017" name="Front. Microbiol.">
        <title>Double-Face Meets the Bacterial World: The Opportunistic Pathogen Stenotrophomonas maltophilia.</title>
        <authorList>
            <person name="Lira F."/>
            <person name="Berg G."/>
            <person name="Martinez J.L."/>
        </authorList>
    </citation>
    <scope>NUCLEOTIDE SEQUENCE [LARGE SCALE GENOMIC DNA]</scope>
    <source>
        <strain evidence="5 6">EA1</strain>
    </source>
</reference>
<evidence type="ECO:0000313" key="7">
    <source>
        <dbReference type="Proteomes" id="UP000234414"/>
    </source>
</evidence>
<reference evidence="4 7" key="2">
    <citation type="submission" date="2017-12" db="EMBL/GenBank/DDBJ databases">
        <title>Complete Genome Sequence of Stenotrophomonas maltophilia CSM2.</title>
        <authorList>
            <person name="Castro-Jaimes S."/>
            <person name="Lopez-Leal G."/>
            <person name="Barberena Jonas C."/>
            <person name="Bustos P."/>
            <person name="Perez-Oseguera A."/>
            <person name="Cevallos M.A."/>
        </authorList>
    </citation>
    <scope>NUCLEOTIDE SEQUENCE [LARGE SCALE GENOMIC DNA]</scope>
    <source>
        <strain evidence="4 7">CSM2</strain>
    </source>
</reference>
<evidence type="ECO:0000256" key="2">
    <source>
        <dbReference type="SAM" id="MobiDB-lite"/>
    </source>
</evidence>
<name>A0A2J0STB3_STEMA</name>
<dbReference type="OrthoDB" id="7015148at2"/>
<dbReference type="Proteomes" id="UP000230167">
    <property type="component" value="Unassembled WGS sequence"/>
</dbReference>